<dbReference type="PANTHER" id="PTHR30385:SF6">
    <property type="entry name" value="RNA POLYMERASE SIGMA FACTOR SIGI"/>
    <property type="match status" value="1"/>
</dbReference>
<keyword evidence="9" id="KW-1185">Reference proteome</keyword>
<gene>
    <name evidence="6 8" type="primary">sigI</name>
    <name evidence="8" type="ORF">GCM10008983_15780</name>
</gene>
<feature type="domain" description="RNA polymerase sigma-70 region 2" evidence="7">
    <location>
        <begin position="32"/>
        <end position="100"/>
    </location>
</feature>
<dbReference type="PIRSF" id="PIRSF038953">
    <property type="entry name" value="SigI"/>
    <property type="match status" value="1"/>
</dbReference>
<comment type="activity regulation">
    <text evidence="6">Negatively regulated by the anti-sigma-I factor RsgI.</text>
</comment>
<comment type="subcellular location">
    <subcellularLocation>
        <location evidence="6">Cytoplasm</location>
    </subcellularLocation>
</comment>
<comment type="subunit">
    <text evidence="6">Interacts with RsgI.</text>
</comment>
<feature type="short sequence motif" description="Polymerase core binding" evidence="6">
    <location>
        <begin position="56"/>
        <end position="69"/>
    </location>
</feature>
<evidence type="ECO:0000256" key="5">
    <source>
        <dbReference type="ARBA" id="ARBA00023163"/>
    </source>
</evidence>
<dbReference type="InterPro" id="IPR007627">
    <property type="entry name" value="RNA_pol_sigma70_r2"/>
</dbReference>
<keyword evidence="4 6" id="KW-0238">DNA-binding</keyword>
<comment type="similarity">
    <text evidence="6">Belongs to the sigma-70 factor family. SigI subfamily.</text>
</comment>
<proteinExistence type="inferred from homology"/>
<protein>
    <recommendedName>
        <fullName evidence="6">RNA polymerase sigma factor SigI</fullName>
    </recommendedName>
</protein>
<evidence type="ECO:0000256" key="3">
    <source>
        <dbReference type="ARBA" id="ARBA00023082"/>
    </source>
</evidence>
<accession>A0ABN0Z956</accession>
<dbReference type="Proteomes" id="UP001501459">
    <property type="component" value="Unassembled WGS sequence"/>
</dbReference>
<comment type="caution">
    <text evidence="8">The sequence shown here is derived from an EMBL/GenBank/DDBJ whole genome shotgun (WGS) entry which is preliminary data.</text>
</comment>
<keyword evidence="3 6" id="KW-0731">Sigma factor</keyword>
<keyword evidence="6" id="KW-0346">Stress response</keyword>
<evidence type="ECO:0000259" key="7">
    <source>
        <dbReference type="Pfam" id="PF04542"/>
    </source>
</evidence>
<evidence type="ECO:0000256" key="6">
    <source>
        <dbReference type="HAMAP-Rule" id="MF_02064"/>
    </source>
</evidence>
<reference evidence="8 9" key="1">
    <citation type="journal article" date="2019" name="Int. J. Syst. Evol. Microbiol.">
        <title>The Global Catalogue of Microorganisms (GCM) 10K type strain sequencing project: providing services to taxonomists for standard genome sequencing and annotation.</title>
        <authorList>
            <consortium name="The Broad Institute Genomics Platform"/>
            <consortium name="The Broad Institute Genome Sequencing Center for Infectious Disease"/>
            <person name="Wu L."/>
            <person name="Ma J."/>
        </authorList>
    </citation>
    <scope>NUCLEOTIDE SEQUENCE [LARGE SCALE GENOMIC DNA]</scope>
    <source>
        <strain evidence="8 9">JCM 12149</strain>
    </source>
</reference>
<evidence type="ECO:0000256" key="4">
    <source>
        <dbReference type="ARBA" id="ARBA00023125"/>
    </source>
</evidence>
<evidence type="ECO:0000256" key="2">
    <source>
        <dbReference type="ARBA" id="ARBA00023015"/>
    </source>
</evidence>
<feature type="DNA-binding region" description="H-T-H motif" evidence="6">
    <location>
        <begin position="199"/>
        <end position="218"/>
    </location>
</feature>
<evidence type="ECO:0000256" key="1">
    <source>
        <dbReference type="ARBA" id="ARBA00022490"/>
    </source>
</evidence>
<name>A0ABN0Z956_9BACI</name>
<dbReference type="SUPFAM" id="SSF88946">
    <property type="entry name" value="Sigma2 domain of RNA polymerase sigma factors"/>
    <property type="match status" value="1"/>
</dbReference>
<keyword evidence="5 6" id="KW-0804">Transcription</keyword>
<evidence type="ECO:0000313" key="8">
    <source>
        <dbReference type="EMBL" id="GAA0439718.1"/>
    </source>
</evidence>
<comment type="function">
    <text evidence="6">Sigma factors are initiation factors that promote the attachment of RNA polymerase to specific initiation sites and are then released.</text>
</comment>
<dbReference type="Pfam" id="PF04542">
    <property type="entry name" value="Sigma70_r2"/>
    <property type="match status" value="1"/>
</dbReference>
<dbReference type="HAMAP" id="MF_02064">
    <property type="entry name" value="Sigma70_SigI"/>
    <property type="match status" value="1"/>
</dbReference>
<keyword evidence="2 6" id="KW-0805">Transcription regulation</keyword>
<dbReference type="InterPro" id="IPR014244">
    <property type="entry name" value="RNA_pol_sigma-I"/>
</dbReference>
<dbReference type="NCBIfam" id="TIGR02895">
    <property type="entry name" value="spore_sigI"/>
    <property type="match status" value="1"/>
</dbReference>
<sequence>MMPEYIPKQSMLEDMVTAAQNGDDTVQDYLLKSYKPFIAKCVSEVCKRYINPMLDDEFSIGLIAFYDAVMTYSFERGGSFLSFANLVVKRKVIDYIRYVQKTPVIASLDEHIDEEQLENPAEVIAVKEMHQEKLKSWHLREEIYDFKEQLHGYKLSLAQISKAAPKHKDARQTSIMTAKTLYDDAVMRAYVQQKKKLPIKDLTQKVNVSKKTLERNRKFILAIFIILLDDFTYLKEFLNVPSETNEKCTSD</sequence>
<dbReference type="PANTHER" id="PTHR30385">
    <property type="entry name" value="SIGMA FACTOR F FLAGELLAR"/>
    <property type="match status" value="1"/>
</dbReference>
<keyword evidence="1 6" id="KW-0963">Cytoplasm</keyword>
<evidence type="ECO:0000313" key="9">
    <source>
        <dbReference type="Proteomes" id="UP001501459"/>
    </source>
</evidence>
<dbReference type="Gene3D" id="1.10.1740.10">
    <property type="match status" value="1"/>
</dbReference>
<dbReference type="InterPro" id="IPR013325">
    <property type="entry name" value="RNA_pol_sigma_r2"/>
</dbReference>
<organism evidence="8 9">
    <name type="scientific">Lentibacillus halophilus</name>
    <dbReference type="NCBI Taxonomy" id="295065"/>
    <lineage>
        <taxon>Bacteria</taxon>
        <taxon>Bacillati</taxon>
        <taxon>Bacillota</taxon>
        <taxon>Bacilli</taxon>
        <taxon>Bacillales</taxon>
        <taxon>Bacillaceae</taxon>
        <taxon>Lentibacillus</taxon>
    </lineage>
</organism>
<dbReference type="EMBL" id="BAAADM010000041">
    <property type="protein sequence ID" value="GAA0439718.1"/>
    <property type="molecule type" value="Genomic_DNA"/>
</dbReference>